<dbReference type="EMBL" id="QUMQ01000001">
    <property type="protein sequence ID" value="REG00933.1"/>
    <property type="molecule type" value="Genomic_DNA"/>
</dbReference>
<comment type="caution">
    <text evidence="2">The sequence shown here is derived from an EMBL/GenBank/DDBJ whole genome shotgun (WGS) entry which is preliminary data.</text>
</comment>
<evidence type="ECO:0000256" key="1">
    <source>
        <dbReference type="SAM" id="MobiDB-lite"/>
    </source>
</evidence>
<feature type="region of interest" description="Disordered" evidence="1">
    <location>
        <begin position="514"/>
        <end position="570"/>
    </location>
</feature>
<reference evidence="2 3" key="1">
    <citation type="submission" date="2018-08" db="EMBL/GenBank/DDBJ databases">
        <title>Sequencing the genomes of 1000 actinobacteria strains.</title>
        <authorList>
            <person name="Klenk H.-P."/>
        </authorList>
    </citation>
    <scope>NUCLEOTIDE SEQUENCE [LARGE SCALE GENOMIC DNA]</scope>
    <source>
        <strain evidence="2 3">DSM 44099</strain>
    </source>
</reference>
<dbReference type="AlphaFoldDB" id="A0A3D9ZWK3"/>
<accession>A0A3D9ZWK3</accession>
<keyword evidence="3" id="KW-1185">Reference proteome</keyword>
<name>A0A3D9ZWK3_9ACTN</name>
<evidence type="ECO:0000313" key="2">
    <source>
        <dbReference type="EMBL" id="REG00933.1"/>
    </source>
</evidence>
<evidence type="ECO:0000313" key="3">
    <source>
        <dbReference type="Proteomes" id="UP000256913"/>
    </source>
</evidence>
<dbReference type="Proteomes" id="UP000256913">
    <property type="component" value="Unassembled WGS sequence"/>
</dbReference>
<gene>
    <name evidence="2" type="ORF">DFJ67_6998</name>
</gene>
<organism evidence="2 3">
    <name type="scientific">Asanoa ferruginea</name>
    <dbReference type="NCBI Taxonomy" id="53367"/>
    <lineage>
        <taxon>Bacteria</taxon>
        <taxon>Bacillati</taxon>
        <taxon>Actinomycetota</taxon>
        <taxon>Actinomycetes</taxon>
        <taxon>Micromonosporales</taxon>
        <taxon>Micromonosporaceae</taxon>
        <taxon>Asanoa</taxon>
    </lineage>
</organism>
<feature type="compositionally biased region" description="Basic and acidic residues" evidence="1">
    <location>
        <begin position="524"/>
        <end position="534"/>
    </location>
</feature>
<feature type="region of interest" description="Disordered" evidence="1">
    <location>
        <begin position="101"/>
        <end position="127"/>
    </location>
</feature>
<protein>
    <submittedName>
        <fullName evidence="2">Uncharacterized protein</fullName>
    </submittedName>
</protein>
<sequence length="570" mass="61429">MARGGFETHGEIYVSGIIYDTHFYATLEAEVNGFRKALTKRWRKEVATAIQRFGTFPTAFHRSPAPYGEQLWDYRDPINSLHISWGACEVITWAQGDQHGGVPSCPGRTSSPQEGVPPRTTFDRDGNEVMTPTEVSCGVGSIMQSVEYWAYSEGSAVLVKLPKFDKHDQRAIEGAQQALLTIGGALGLRAAGGSDASFAPSSNADLINKVDKLIGANGQNAGWYKAWTGLTADTLKDGFFASIAPTLGNQAQIAAGIHNLYSARGTIIQEMRSGSLTIVGDASKALDATHVVTTDLNPTWQTFQGMGTALSIAGAWNPVLGAVGASVQLIGIVGQNFAPQMKHTAYAHELEAVMTALWDHLNEQSNDLMYRENDYNNGIHDLRDTIFGINSFNLELYDLTENTGTGSGTRDGFTVDIGTVLELADTCFESAQIYEDQLIPKIGTVRAADASLATEDGSEGFADPKVKALVLEYREYLKTACGRLYTAGEEIKAAARSYAATDAERKAAFDATMKDWDEGPAPGHARDWAGDTDRSGWQVHIPGAPSYVNDTTPGGDDAGGPEYETEATRR</sequence>
<proteinExistence type="predicted"/>